<sequence length="61" mass="7188">MVKIRVVLKYFGVITMLFFAAYLIIKYIREDEIFSNLIFGFCVGLLLFLGYLLSSKNEREK</sequence>
<feature type="transmembrane region" description="Helical" evidence="1">
    <location>
        <begin position="34"/>
        <end position="53"/>
    </location>
</feature>
<reference evidence="2 3" key="1">
    <citation type="submission" date="2016-07" db="EMBL/GenBank/DDBJ databases">
        <authorList>
            <person name="Townsley L."/>
            <person name="Shank E.A."/>
        </authorList>
    </citation>
    <scope>NUCLEOTIDE SEQUENCE [LARGE SCALE GENOMIC DNA]</scope>
    <source>
        <strain evidence="2 3">CH01</strain>
    </source>
</reference>
<name>A0ABX2ZJJ8_9BACI</name>
<dbReference type="Proteomes" id="UP000094580">
    <property type="component" value="Unassembled WGS sequence"/>
</dbReference>
<evidence type="ECO:0000313" key="3">
    <source>
        <dbReference type="Proteomes" id="UP000094580"/>
    </source>
</evidence>
<keyword evidence="3" id="KW-1185">Reference proteome</keyword>
<keyword evidence="1" id="KW-0472">Membrane</keyword>
<accession>A0ABX2ZJJ8</accession>
<keyword evidence="1" id="KW-0812">Transmembrane</keyword>
<evidence type="ECO:0000313" key="2">
    <source>
        <dbReference type="EMBL" id="ODG89882.1"/>
    </source>
</evidence>
<organism evidence="2 3">
    <name type="scientific">Gottfriedia luciferensis</name>
    <dbReference type="NCBI Taxonomy" id="178774"/>
    <lineage>
        <taxon>Bacteria</taxon>
        <taxon>Bacillati</taxon>
        <taxon>Bacillota</taxon>
        <taxon>Bacilli</taxon>
        <taxon>Bacillales</taxon>
        <taxon>Bacillaceae</taxon>
        <taxon>Gottfriedia</taxon>
    </lineage>
</organism>
<comment type="caution">
    <text evidence="2">The sequence shown here is derived from an EMBL/GenBank/DDBJ whole genome shotgun (WGS) entry which is preliminary data.</text>
</comment>
<evidence type="ECO:0008006" key="4">
    <source>
        <dbReference type="Google" id="ProtNLM"/>
    </source>
</evidence>
<evidence type="ECO:0000256" key="1">
    <source>
        <dbReference type="SAM" id="Phobius"/>
    </source>
</evidence>
<dbReference type="RefSeq" id="WP_069035633.1">
    <property type="nucleotide sequence ID" value="NZ_MDKC01000037.1"/>
</dbReference>
<gene>
    <name evidence="2" type="ORF">BED47_15865</name>
</gene>
<keyword evidence="1" id="KW-1133">Transmembrane helix</keyword>
<dbReference type="EMBL" id="MDKC01000037">
    <property type="protein sequence ID" value="ODG89882.1"/>
    <property type="molecule type" value="Genomic_DNA"/>
</dbReference>
<proteinExistence type="predicted"/>
<feature type="transmembrane region" description="Helical" evidence="1">
    <location>
        <begin position="7"/>
        <end position="28"/>
    </location>
</feature>
<protein>
    <recommendedName>
        <fullName evidence="4">ATP synthase F0 subunit 8</fullName>
    </recommendedName>
</protein>